<accession>A0A540WT63</accession>
<protein>
    <submittedName>
        <fullName evidence="2">Porin family protein</fullName>
    </submittedName>
</protein>
<feature type="chain" id="PRO_5022162053" evidence="1">
    <location>
        <begin position="25"/>
        <end position="210"/>
    </location>
</feature>
<feature type="signal peptide" evidence="1">
    <location>
        <begin position="1"/>
        <end position="24"/>
    </location>
</feature>
<evidence type="ECO:0000256" key="1">
    <source>
        <dbReference type="SAM" id="SignalP"/>
    </source>
</evidence>
<organism evidence="2 3">
    <name type="scientific">Myxococcus llanfairpwllgwyngyllgogerychwyrndrobwllllantysiliogogogochensis</name>
    <dbReference type="NCBI Taxonomy" id="2590453"/>
    <lineage>
        <taxon>Bacteria</taxon>
        <taxon>Pseudomonadati</taxon>
        <taxon>Myxococcota</taxon>
        <taxon>Myxococcia</taxon>
        <taxon>Myxococcales</taxon>
        <taxon>Cystobacterineae</taxon>
        <taxon>Myxococcaceae</taxon>
        <taxon>Myxococcus</taxon>
    </lineage>
</organism>
<name>A0A540WT63_9BACT</name>
<dbReference type="SUPFAM" id="SSF56925">
    <property type="entry name" value="OMPA-like"/>
    <property type="match status" value="1"/>
</dbReference>
<dbReference type="Proteomes" id="UP000315369">
    <property type="component" value="Unassembled WGS sequence"/>
</dbReference>
<keyword evidence="3" id="KW-1185">Reference proteome</keyword>
<dbReference type="InterPro" id="IPR011250">
    <property type="entry name" value="OMP/PagP_B-barrel"/>
</dbReference>
<dbReference type="RefSeq" id="WP_141646049.1">
    <property type="nucleotide sequence ID" value="NZ_VIFM01000149.1"/>
</dbReference>
<reference evidence="2 3" key="1">
    <citation type="submission" date="2019-06" db="EMBL/GenBank/DDBJ databases">
        <authorList>
            <person name="Livingstone P."/>
            <person name="Whitworth D."/>
        </authorList>
    </citation>
    <scope>NUCLEOTIDE SEQUENCE [LARGE SCALE GENOMIC DNA]</scope>
    <source>
        <strain evidence="2 3">AM401</strain>
    </source>
</reference>
<evidence type="ECO:0000313" key="2">
    <source>
        <dbReference type="EMBL" id="TQF12202.1"/>
    </source>
</evidence>
<sequence length="210" mass="22441">MRNSVVTFGAIITLILAGAPVAQAESEDLKLSFGLRAGYGLPIGIAKGGDSHYDIYLDEIVKGIVPAQLDVGTFLGSHFYVGASFQYAVGLAVSECQGDCGASAMRIGLNLSYHHPWSEKLSPWVGLGVGYDVLDADQVPSVMTGELEPTSSHGRLEGFEVGNLQGGIDFNVAGPVWFGPYVTGTLARYDGQDARFHSWFMGGLRLLVRR</sequence>
<keyword evidence="1" id="KW-0732">Signal</keyword>
<dbReference type="AlphaFoldDB" id="A0A540WT63"/>
<dbReference type="OrthoDB" id="5382929at2"/>
<comment type="caution">
    <text evidence="2">The sequence shown here is derived from an EMBL/GenBank/DDBJ whole genome shotgun (WGS) entry which is preliminary data.</text>
</comment>
<evidence type="ECO:0000313" key="3">
    <source>
        <dbReference type="Proteomes" id="UP000315369"/>
    </source>
</evidence>
<dbReference type="EMBL" id="VIFM01000149">
    <property type="protein sequence ID" value="TQF12202.1"/>
    <property type="molecule type" value="Genomic_DNA"/>
</dbReference>
<dbReference type="Gene3D" id="2.40.160.20">
    <property type="match status" value="1"/>
</dbReference>
<gene>
    <name evidence="2" type="ORF">FJV41_30215</name>
</gene>
<proteinExistence type="predicted"/>